<protein>
    <submittedName>
        <fullName evidence="4">AAA family ATPase</fullName>
    </submittedName>
</protein>
<dbReference type="InterPro" id="IPR027417">
    <property type="entry name" value="P-loop_NTPase"/>
</dbReference>
<evidence type="ECO:0000259" key="3">
    <source>
        <dbReference type="PROSITE" id="PS51146"/>
    </source>
</evidence>
<proteinExistence type="predicted"/>
<dbReference type="EMBL" id="CP041217">
    <property type="protein sequence ID" value="QDH20973.1"/>
    <property type="molecule type" value="Genomic_DNA"/>
</dbReference>
<keyword evidence="2" id="KW-0067">ATP-binding</keyword>
<dbReference type="AlphaFoldDB" id="A0A4Y6UTD3"/>
<evidence type="ECO:0000313" key="5">
    <source>
        <dbReference type="Proteomes" id="UP000316968"/>
    </source>
</evidence>
<dbReference type="Pfam" id="PF06745">
    <property type="entry name" value="ATPase"/>
    <property type="match status" value="1"/>
</dbReference>
<sequence>MQETGLIQDIVYTGVPGLDELLGGGVPRGTTIILEGNPGTGKTTLGIQFLLEGARQYGESGIYITFEELPEQIYRDMSGFGWDLRELERQNKLRIICLEPDVLLDQMMRTDGLFEQLIREIDCKRVVIDSISLFRKLGGDQTDGRDQIYSIRNIMRKFDLTAFFLREYGETEGRSTPFENYVCDGIIRLSLREHLEKYRKRTIEILKMRGTCIVEGEHHYRFLKDGIRILPALSMVEDKILNDGVDRLSTGIESLDELMMGGIPQGSAFMFDSNSKANYKYLMNSIHAERLRQGDCVLFMLSGLSSVETLEQTLELFGVSLKEAALEERVFFIDHYHRKVAPEYENRIVYVDRLSNEEYQKKVYEAINPYFRESMVLGKRWFIHYDLNTIISERGREFVKRNFADEMARCRAAGITVLCQSNFTEIGLETSSFLERASNGVIRTWVDGSYQYLQITKSPGGRMSAPHIVDNIRDRPYVRLI</sequence>
<dbReference type="SUPFAM" id="SSF52540">
    <property type="entry name" value="P-loop containing nucleoside triphosphate hydrolases"/>
    <property type="match status" value="1"/>
</dbReference>
<dbReference type="RefSeq" id="WP_141447521.1">
    <property type="nucleotide sequence ID" value="NZ_CP041217.1"/>
</dbReference>
<keyword evidence="1" id="KW-0547">Nucleotide-binding</keyword>
<accession>A0A4Y6UTD3</accession>
<dbReference type="KEGG" id="saca:FFV09_08990"/>
<dbReference type="InterPro" id="IPR014774">
    <property type="entry name" value="KaiC-like_dom"/>
</dbReference>
<evidence type="ECO:0000256" key="2">
    <source>
        <dbReference type="ARBA" id="ARBA00022840"/>
    </source>
</evidence>
<feature type="domain" description="KaiC" evidence="3">
    <location>
        <begin position="9"/>
        <end position="243"/>
    </location>
</feature>
<dbReference type="OrthoDB" id="9783783at2"/>
<keyword evidence="5" id="KW-1185">Reference proteome</keyword>
<dbReference type="PRINTS" id="PR01874">
    <property type="entry name" value="DNAREPAIRADA"/>
</dbReference>
<dbReference type="Proteomes" id="UP000316968">
    <property type="component" value="Chromosome"/>
</dbReference>
<organism evidence="4 5">
    <name type="scientific">Saccharibacillus brassicae</name>
    <dbReference type="NCBI Taxonomy" id="2583377"/>
    <lineage>
        <taxon>Bacteria</taxon>
        <taxon>Bacillati</taxon>
        <taxon>Bacillota</taxon>
        <taxon>Bacilli</taxon>
        <taxon>Bacillales</taxon>
        <taxon>Paenibacillaceae</taxon>
        <taxon>Saccharibacillus</taxon>
    </lineage>
</organism>
<dbReference type="InterPro" id="IPR010624">
    <property type="entry name" value="KaiC_dom"/>
</dbReference>
<dbReference type="PANTHER" id="PTHR43637">
    <property type="entry name" value="UPF0273 PROTEIN TM_0370"/>
    <property type="match status" value="1"/>
</dbReference>
<evidence type="ECO:0000256" key="1">
    <source>
        <dbReference type="ARBA" id="ARBA00022741"/>
    </source>
</evidence>
<name>A0A4Y6UTD3_SACBS</name>
<dbReference type="PROSITE" id="PS51146">
    <property type="entry name" value="KAIC"/>
    <property type="match status" value="1"/>
</dbReference>
<reference evidence="4 5" key="1">
    <citation type="submission" date="2019-06" db="EMBL/GenBank/DDBJ databases">
        <title>Saccharibacillus brassicae sp. nov., an endophytic bacterium isolated from Chinese cabbage seeds (Brassica pekinensis).</title>
        <authorList>
            <person name="Jiang L."/>
            <person name="Lee J."/>
            <person name="Kim S.W."/>
        </authorList>
    </citation>
    <scope>NUCLEOTIDE SEQUENCE [LARGE SCALE GENOMIC DNA]</scope>
    <source>
        <strain evidence="5">KCTC 43072 / ATSA2</strain>
    </source>
</reference>
<dbReference type="GO" id="GO:0005524">
    <property type="term" value="F:ATP binding"/>
    <property type="evidence" value="ECO:0007669"/>
    <property type="project" value="UniProtKB-KW"/>
</dbReference>
<evidence type="ECO:0000313" key="4">
    <source>
        <dbReference type="EMBL" id="QDH20973.1"/>
    </source>
</evidence>
<dbReference type="Gene3D" id="3.40.50.300">
    <property type="entry name" value="P-loop containing nucleotide triphosphate hydrolases"/>
    <property type="match status" value="2"/>
</dbReference>
<gene>
    <name evidence="4" type="ORF">FFV09_08990</name>
</gene>